<feature type="transmembrane region" description="Helical" evidence="5">
    <location>
        <begin position="88"/>
        <end position="107"/>
    </location>
</feature>
<evidence type="ECO:0000313" key="6">
    <source>
        <dbReference type="EMBL" id="ODQ80636.1"/>
    </source>
</evidence>
<feature type="transmembrane region" description="Helical" evidence="5">
    <location>
        <begin position="60"/>
        <end position="82"/>
    </location>
</feature>
<evidence type="ECO:0000256" key="4">
    <source>
        <dbReference type="ARBA" id="ARBA00023136"/>
    </source>
</evidence>
<dbReference type="PANTHER" id="PTHR23051">
    <property type="entry name" value="SOLUTE CARRIER FAMILY 35, MEMBER F5"/>
    <property type="match status" value="1"/>
</dbReference>
<organism evidence="6 7">
    <name type="scientific">Babjeviella inositovora NRRL Y-12698</name>
    <dbReference type="NCBI Taxonomy" id="984486"/>
    <lineage>
        <taxon>Eukaryota</taxon>
        <taxon>Fungi</taxon>
        <taxon>Dikarya</taxon>
        <taxon>Ascomycota</taxon>
        <taxon>Saccharomycotina</taxon>
        <taxon>Pichiomycetes</taxon>
        <taxon>Serinales incertae sedis</taxon>
        <taxon>Babjeviella</taxon>
    </lineage>
</organism>
<dbReference type="InterPro" id="IPR037185">
    <property type="entry name" value="EmrE-like"/>
</dbReference>
<proteinExistence type="predicted"/>
<dbReference type="Proteomes" id="UP000094336">
    <property type="component" value="Unassembled WGS sequence"/>
</dbReference>
<accession>A0A1E3QSE9</accession>
<dbReference type="STRING" id="984486.A0A1E3QSE9"/>
<feature type="transmembrane region" description="Helical" evidence="5">
    <location>
        <begin position="248"/>
        <end position="270"/>
    </location>
</feature>
<gene>
    <name evidence="6" type="ORF">BABINDRAFT_160888</name>
</gene>
<feature type="transmembrane region" description="Helical" evidence="5">
    <location>
        <begin position="211"/>
        <end position="236"/>
    </location>
</feature>
<keyword evidence="2 5" id="KW-0812">Transmembrane</keyword>
<dbReference type="Pfam" id="PF16913">
    <property type="entry name" value="PUNUT"/>
    <property type="match status" value="1"/>
</dbReference>
<keyword evidence="3 5" id="KW-1133">Transmembrane helix</keyword>
<feature type="transmembrane region" description="Helical" evidence="5">
    <location>
        <begin position="181"/>
        <end position="199"/>
    </location>
</feature>
<reference evidence="7" key="1">
    <citation type="submission" date="2016-05" db="EMBL/GenBank/DDBJ databases">
        <title>Comparative genomics of biotechnologically important yeasts.</title>
        <authorList>
            <consortium name="DOE Joint Genome Institute"/>
            <person name="Riley R."/>
            <person name="Haridas S."/>
            <person name="Wolfe K.H."/>
            <person name="Lopes M.R."/>
            <person name="Hittinger C.T."/>
            <person name="Goker M."/>
            <person name="Salamov A."/>
            <person name="Wisecaver J."/>
            <person name="Long T.M."/>
            <person name="Aerts A.L."/>
            <person name="Barry K."/>
            <person name="Choi C."/>
            <person name="Clum A."/>
            <person name="Coughlan A.Y."/>
            <person name="Deshpande S."/>
            <person name="Douglass A.P."/>
            <person name="Hanson S.J."/>
            <person name="Klenk H.-P."/>
            <person name="Labutti K."/>
            <person name="Lapidus A."/>
            <person name="Lindquist E."/>
            <person name="Lipzen A."/>
            <person name="Meier-Kolthoff J.P."/>
            <person name="Ohm R.A."/>
            <person name="Otillar R.P."/>
            <person name="Pangilinan J."/>
            <person name="Peng Y."/>
            <person name="Rokas A."/>
            <person name="Rosa C.A."/>
            <person name="Scheuner C."/>
            <person name="Sibirny A.A."/>
            <person name="Slot J.C."/>
            <person name="Stielow J.B."/>
            <person name="Sun H."/>
            <person name="Kurtzman C.P."/>
            <person name="Blackwell M."/>
            <person name="Grigoriev I.V."/>
            <person name="Jeffries T.W."/>
        </authorList>
    </citation>
    <scope>NUCLEOTIDE SEQUENCE [LARGE SCALE GENOMIC DNA]</scope>
    <source>
        <strain evidence="7">NRRL Y-12698</strain>
    </source>
</reference>
<dbReference type="GO" id="GO:0000329">
    <property type="term" value="C:fungal-type vacuole membrane"/>
    <property type="evidence" value="ECO:0007669"/>
    <property type="project" value="TreeGrafter"/>
</dbReference>
<evidence type="ECO:0000256" key="3">
    <source>
        <dbReference type="ARBA" id="ARBA00022989"/>
    </source>
</evidence>
<dbReference type="GeneID" id="30146374"/>
<evidence type="ECO:0008006" key="8">
    <source>
        <dbReference type="Google" id="ProtNLM"/>
    </source>
</evidence>
<evidence type="ECO:0000256" key="5">
    <source>
        <dbReference type="SAM" id="Phobius"/>
    </source>
</evidence>
<dbReference type="RefSeq" id="XP_018985964.1">
    <property type="nucleotide sequence ID" value="XM_019128521.1"/>
</dbReference>
<protein>
    <recommendedName>
        <fullName evidence="8">EamA domain-containing protein</fullName>
    </recommendedName>
</protein>
<dbReference type="EMBL" id="KV454429">
    <property type="protein sequence ID" value="ODQ80636.1"/>
    <property type="molecule type" value="Genomic_DNA"/>
</dbReference>
<comment type="subcellular location">
    <subcellularLocation>
        <location evidence="1">Membrane</location>
        <topology evidence="1">Multi-pass membrane protein</topology>
    </subcellularLocation>
</comment>
<feature type="transmembrane region" description="Helical" evidence="5">
    <location>
        <begin position="375"/>
        <end position="392"/>
    </location>
</feature>
<name>A0A1E3QSE9_9ASCO</name>
<evidence type="ECO:0000313" key="7">
    <source>
        <dbReference type="Proteomes" id="UP000094336"/>
    </source>
</evidence>
<feature type="transmembrane region" description="Helical" evidence="5">
    <location>
        <begin position="150"/>
        <end position="169"/>
    </location>
</feature>
<keyword evidence="4 5" id="KW-0472">Membrane</keyword>
<dbReference type="PANTHER" id="PTHR23051:SF0">
    <property type="entry name" value="SOLUTE CARRIER FAMILY 35 MEMBER F5"/>
    <property type="match status" value="1"/>
</dbReference>
<evidence type="ECO:0000256" key="1">
    <source>
        <dbReference type="ARBA" id="ARBA00004141"/>
    </source>
</evidence>
<sequence length="530" mass="58369">MSSATGASPKHASYTPLQIPHLRYRSSPSILAVGVNEIVLGPPDRVADIIEHEERKRWKLGLYLIAMAVVTWVLCTELMNVVLKGNEYHCAFLMSYILGSCFSLYLLPEMWLKFRSQPLGSECEPLLPDEASDSSELYTTTKELGHRETIILATEVGFIYFFYNVFVASSLKYTNASDQTILSTTSSIFTLLMGVWANVEKFTLFKLLSLVVSFVGIILINIKANGGQISLVVYFLTMDDTYKPKNPLLGNCFAIMASVMYSLYLVLLKVRIGNDVTVNERHVFGLVGVATLLTCWPLIILAHYTGFETFALPPSTTVWLMLGVNGVFLVISDYCVALAMLLTSPVITSLSLTTAIPLTMICDSVFFGVANGGMLYYLGICLIFSSFVLINVSSRDEMVEVALDTAIGSAITRDGHLTPLLSPLLSSSPRSYAHSPSYTPKTAKTPVLSRFRNVVSASDAEADLPLALPLLLRNDMGYFDLNHDVEGSIDNLLELPDNGAIQERGEYPQILVRGGMNHKYTIKDVGDHDV</sequence>
<keyword evidence="7" id="KW-1185">Reference proteome</keyword>
<dbReference type="SUPFAM" id="SSF103481">
    <property type="entry name" value="Multidrug resistance efflux transporter EmrE"/>
    <property type="match status" value="1"/>
</dbReference>
<feature type="transmembrane region" description="Helical" evidence="5">
    <location>
        <begin position="318"/>
        <end position="342"/>
    </location>
</feature>
<dbReference type="AlphaFoldDB" id="A0A1E3QSE9"/>
<dbReference type="OrthoDB" id="1436450at2759"/>
<feature type="transmembrane region" description="Helical" evidence="5">
    <location>
        <begin position="282"/>
        <end position="306"/>
    </location>
</feature>
<evidence type="ECO:0000256" key="2">
    <source>
        <dbReference type="ARBA" id="ARBA00022692"/>
    </source>
</evidence>